<proteinExistence type="predicted"/>
<protein>
    <recommendedName>
        <fullName evidence="6">Ig-like domain-containing protein</fullName>
    </recommendedName>
</protein>
<dbReference type="PROSITE" id="PS50878">
    <property type="entry name" value="RT_POL"/>
    <property type="match status" value="1"/>
</dbReference>
<dbReference type="Proteomes" id="UP000683360">
    <property type="component" value="Unassembled WGS sequence"/>
</dbReference>
<evidence type="ECO:0000259" key="3">
    <source>
        <dbReference type="PROSITE" id="PS50878"/>
    </source>
</evidence>
<dbReference type="AlphaFoldDB" id="A0A8S3QAE3"/>
<dbReference type="SUPFAM" id="SSF56219">
    <property type="entry name" value="DNase I-like"/>
    <property type="match status" value="1"/>
</dbReference>
<dbReference type="PANTHER" id="PTHR19446">
    <property type="entry name" value="REVERSE TRANSCRIPTASES"/>
    <property type="match status" value="1"/>
</dbReference>
<dbReference type="InterPro" id="IPR036179">
    <property type="entry name" value="Ig-like_dom_sf"/>
</dbReference>
<dbReference type="SMART" id="SM00409">
    <property type="entry name" value="IG"/>
    <property type="match status" value="1"/>
</dbReference>
<gene>
    <name evidence="4" type="ORF">MEDL_7556</name>
</gene>
<feature type="compositionally biased region" description="Polar residues" evidence="1">
    <location>
        <begin position="180"/>
        <end position="195"/>
    </location>
</feature>
<keyword evidence="5" id="KW-1185">Reference proteome</keyword>
<sequence>MISNLSDNFNSVASRLESRMSEIEGNVEKRLTVKFDKVIHDKVKSEVGKLKDQISSEVNELKEKVVSIGKSKLRHLADGLKLADINVAKLVRKTSRSDDRPGIVVITFATMEHKKGVLKAKRVLKNSTKYSRVYIENDLPLQQRINNNNNRTLLKALGRDNDFMIKSGRVVRKQSDDTSVHNLPQVNGQRANNYPRSRTDRNRHNDRDQHRDYSDGRQSYEGLAETHLIGQSVVDIEGYMWFGHNRKHIHVCARTGSGGVAVLVRNDVLVNYNVDKVSDSVDGDFMDTFFRRKKNPDSSFYTCVLYLPPENSARSVNIYEFLDSLSSDNVRHIDENFTHLKKFLIYNPEWKPILFVWRLEQSSIRHAGFIEGIDILPERNVVDFTNNSYGDIFCEFLSNVNCCILNGRNFLNNDYTFISTRGTSVVDHCIVPYEYLNKFVDFEVIRAQSLVNSTFTTGAYDPKHIPDHSLICWTFNTLVYDDQIMVRHAQSTDNETTEHVKFDTRNVPNDWLTDVEVVSKLNQLILDLEHSENNQLEIDNKYDELVNIIQDEMNSKLDKRKVYCADGISNKRRKMKKPWWNDNLTVLWNEVCAAERIWRKNPNRNERKSARHVFVKTRKTFDKNCQQAKRQYWYRSQEELCAVQNGNPREFWKKIGRIGVGNERQKNIPMEVLHDDGSICTNTDVVLNKWKISFDNLLNCKDKDNLPNESITNNISDDFLDCEITIDEVLNVLIKAKNGKAPGIDLIPIELYRNDILLYVLHNLFNKCFKFGKIPSMWSKGIITPIPKCSTADTRDPLSYRGITLAPCSYKLFCSILNNRLVSWLETKNILHDEQNGFRGGRSTIDHLSTLTSIIETRKLRKLSTFAVFVDFKKAYDTVNRNLLFNDLNDLGISKHFLCVIKAIYSQVECAIKLNGHMTEWFSVNSGLKQGCVLSPILFNIFINSLVTNIKALDIGIDIDELNKNVILPCPILPQIAMDGKDYLTLLWILMLVNCLEHGRGESEDVERLLIMEPLNQNPYTVEIDGEIRIKCVASGFVEEVKTYWERMKGPGNIKHITSMYNPTPEDSNKYEARQGSSSGDDTVDVFYLTIKHISYEDEAGYNCYTFYGGKKIESTLLLKVDGPPNIKLFEQFISVQEGFTVNLSCHFRAKPKPYNTSYWSLNGIELQTVNHR</sequence>
<feature type="region of interest" description="Disordered" evidence="1">
    <location>
        <begin position="170"/>
        <end position="216"/>
    </location>
</feature>
<dbReference type="CDD" id="cd01650">
    <property type="entry name" value="RT_nLTR_like"/>
    <property type="match status" value="1"/>
</dbReference>
<dbReference type="OrthoDB" id="6154332at2759"/>
<dbReference type="InterPro" id="IPR000477">
    <property type="entry name" value="RT_dom"/>
</dbReference>
<dbReference type="InterPro" id="IPR003599">
    <property type="entry name" value="Ig_sub"/>
</dbReference>
<dbReference type="InterPro" id="IPR043502">
    <property type="entry name" value="DNA/RNA_pol_sf"/>
</dbReference>
<dbReference type="Gene3D" id="2.60.40.10">
    <property type="entry name" value="Immunoglobulins"/>
    <property type="match status" value="1"/>
</dbReference>
<dbReference type="EMBL" id="CAJPWZ010000384">
    <property type="protein sequence ID" value="CAG2192398.1"/>
    <property type="molecule type" value="Genomic_DNA"/>
</dbReference>
<organism evidence="4 5">
    <name type="scientific">Mytilus edulis</name>
    <name type="common">Blue mussel</name>
    <dbReference type="NCBI Taxonomy" id="6550"/>
    <lineage>
        <taxon>Eukaryota</taxon>
        <taxon>Metazoa</taxon>
        <taxon>Spiralia</taxon>
        <taxon>Lophotrochozoa</taxon>
        <taxon>Mollusca</taxon>
        <taxon>Bivalvia</taxon>
        <taxon>Autobranchia</taxon>
        <taxon>Pteriomorphia</taxon>
        <taxon>Mytilida</taxon>
        <taxon>Mytiloidea</taxon>
        <taxon>Mytilidae</taxon>
        <taxon>Mytilinae</taxon>
        <taxon>Mytilus</taxon>
    </lineage>
</organism>
<evidence type="ECO:0000313" key="5">
    <source>
        <dbReference type="Proteomes" id="UP000683360"/>
    </source>
</evidence>
<dbReference type="PROSITE" id="PS50835">
    <property type="entry name" value="IG_LIKE"/>
    <property type="match status" value="2"/>
</dbReference>
<evidence type="ECO:0008006" key="6">
    <source>
        <dbReference type="Google" id="ProtNLM"/>
    </source>
</evidence>
<dbReference type="SUPFAM" id="SSF48726">
    <property type="entry name" value="Immunoglobulin"/>
    <property type="match status" value="2"/>
</dbReference>
<feature type="domain" description="Ig-like" evidence="2">
    <location>
        <begin position="1007"/>
        <end position="1104"/>
    </location>
</feature>
<dbReference type="Pfam" id="PF00078">
    <property type="entry name" value="RVT_1"/>
    <property type="match status" value="1"/>
</dbReference>
<feature type="compositionally biased region" description="Basic and acidic residues" evidence="1">
    <location>
        <begin position="197"/>
        <end position="215"/>
    </location>
</feature>
<dbReference type="Gene3D" id="3.60.10.10">
    <property type="entry name" value="Endonuclease/exonuclease/phosphatase"/>
    <property type="match status" value="1"/>
</dbReference>
<comment type="caution">
    <text evidence="4">The sequence shown here is derived from an EMBL/GenBank/DDBJ whole genome shotgun (WGS) entry which is preliminary data.</text>
</comment>
<accession>A0A8S3QAE3</accession>
<evidence type="ECO:0000259" key="2">
    <source>
        <dbReference type="PROSITE" id="PS50835"/>
    </source>
</evidence>
<feature type="domain" description="Reverse transcriptase" evidence="3">
    <location>
        <begin position="767"/>
        <end position="1022"/>
    </location>
</feature>
<name>A0A8S3QAE3_MYTED</name>
<dbReference type="InterPro" id="IPR036691">
    <property type="entry name" value="Endo/exonu/phosph_ase_sf"/>
</dbReference>
<feature type="domain" description="Ig-like" evidence="2">
    <location>
        <begin position="1125"/>
        <end position="1173"/>
    </location>
</feature>
<reference evidence="4" key="1">
    <citation type="submission" date="2021-03" db="EMBL/GenBank/DDBJ databases">
        <authorList>
            <person name="Bekaert M."/>
        </authorList>
    </citation>
    <scope>NUCLEOTIDE SEQUENCE</scope>
</reference>
<dbReference type="InterPro" id="IPR013783">
    <property type="entry name" value="Ig-like_fold"/>
</dbReference>
<dbReference type="SUPFAM" id="SSF56672">
    <property type="entry name" value="DNA/RNA polymerases"/>
    <property type="match status" value="1"/>
</dbReference>
<evidence type="ECO:0000313" key="4">
    <source>
        <dbReference type="EMBL" id="CAG2192398.1"/>
    </source>
</evidence>
<dbReference type="InterPro" id="IPR007110">
    <property type="entry name" value="Ig-like_dom"/>
</dbReference>
<evidence type="ECO:0000256" key="1">
    <source>
        <dbReference type="SAM" id="MobiDB-lite"/>
    </source>
</evidence>